<accession>A0A5R9J807</accession>
<evidence type="ECO:0000256" key="1">
    <source>
        <dbReference type="SAM" id="MobiDB-lite"/>
    </source>
</evidence>
<dbReference type="AlphaFoldDB" id="A0A5R9J807"/>
<protein>
    <submittedName>
        <fullName evidence="2">Uncharacterized protein</fullName>
    </submittedName>
</protein>
<dbReference type="Proteomes" id="UP000305654">
    <property type="component" value="Unassembled WGS sequence"/>
</dbReference>
<dbReference type="EMBL" id="VCDI01000001">
    <property type="protein sequence ID" value="TLU73754.1"/>
    <property type="molecule type" value="Genomic_DNA"/>
</dbReference>
<organism evidence="2 3">
    <name type="scientific">Lichenicoccus roseus</name>
    <dbReference type="NCBI Taxonomy" id="2683649"/>
    <lineage>
        <taxon>Bacteria</taxon>
        <taxon>Pseudomonadati</taxon>
        <taxon>Pseudomonadota</taxon>
        <taxon>Alphaproteobacteria</taxon>
        <taxon>Acetobacterales</taxon>
        <taxon>Acetobacteraceae</taxon>
        <taxon>Lichenicoccus</taxon>
    </lineage>
</organism>
<evidence type="ECO:0000313" key="2">
    <source>
        <dbReference type="EMBL" id="TLU73754.1"/>
    </source>
</evidence>
<name>A0A5R9J807_9PROT</name>
<proteinExistence type="predicted"/>
<feature type="region of interest" description="Disordered" evidence="1">
    <location>
        <begin position="1"/>
        <end position="38"/>
    </location>
</feature>
<keyword evidence="3" id="KW-1185">Reference proteome</keyword>
<feature type="compositionally biased region" description="Low complexity" evidence="1">
    <location>
        <begin position="20"/>
        <end position="32"/>
    </location>
</feature>
<reference evidence="2 3" key="1">
    <citation type="submission" date="2019-05" db="EMBL/GenBank/DDBJ databases">
        <authorList>
            <person name="Pankratov T."/>
            <person name="Grouzdev D."/>
        </authorList>
    </citation>
    <scope>NUCLEOTIDE SEQUENCE [LARGE SCALE GENOMIC DNA]</scope>
    <source>
        <strain evidence="2 3">KEBCLARHB70R</strain>
    </source>
</reference>
<dbReference type="RefSeq" id="WP_138324007.1">
    <property type="nucleotide sequence ID" value="NZ_VCDI01000001.1"/>
</dbReference>
<sequence length="60" mass="6667">MRRQDPETRQAPVDERIAHRALGLPGPRAGAGSMSQQARDRLYERMFPREICGGGDEGSE</sequence>
<feature type="compositionally biased region" description="Basic and acidic residues" evidence="1">
    <location>
        <begin position="1"/>
        <end position="18"/>
    </location>
</feature>
<gene>
    <name evidence="2" type="ORF">FE263_00510</name>
</gene>
<evidence type="ECO:0000313" key="3">
    <source>
        <dbReference type="Proteomes" id="UP000305654"/>
    </source>
</evidence>
<comment type="caution">
    <text evidence="2">The sequence shown here is derived from an EMBL/GenBank/DDBJ whole genome shotgun (WGS) entry which is preliminary data.</text>
</comment>